<sequence>MVFDRSYHVVFMRKENYRTYFEEEEGSIIFSRSSMRRMNYMLSLATYISLPRSAGTLWPLAQPPKILAAPRHQFSHHPSVGSTLRAPQHRGPRIIPYPHRPDEEAYKDIPDDVLPQHEDPPTQPPPPSRLVHAVASYANISERLTRFEQQCFQRFDNIDATLQ</sequence>
<gene>
    <name evidence="2" type="ORF">GOBAR_AA17008</name>
</gene>
<evidence type="ECO:0000313" key="3">
    <source>
        <dbReference type="Proteomes" id="UP000239757"/>
    </source>
</evidence>
<dbReference type="Proteomes" id="UP000239757">
    <property type="component" value="Unassembled WGS sequence"/>
</dbReference>
<accession>A0A2P5XJY1</accession>
<feature type="region of interest" description="Disordered" evidence="1">
    <location>
        <begin position="99"/>
        <end position="129"/>
    </location>
</feature>
<reference evidence="2 3" key="1">
    <citation type="submission" date="2015-01" db="EMBL/GenBank/DDBJ databases">
        <title>Genome of allotetraploid Gossypium barbadense reveals genomic plasticity and fiber elongation in cotton evolution.</title>
        <authorList>
            <person name="Chen X."/>
            <person name="Liu X."/>
            <person name="Zhao B."/>
            <person name="Zheng H."/>
            <person name="Hu Y."/>
            <person name="Lu G."/>
            <person name="Yang C."/>
            <person name="Chen J."/>
            <person name="Shan C."/>
            <person name="Zhang L."/>
            <person name="Zhou Y."/>
            <person name="Wang L."/>
            <person name="Guo W."/>
            <person name="Bai Y."/>
            <person name="Ruan J."/>
            <person name="Shangguan X."/>
            <person name="Mao Y."/>
            <person name="Jiang J."/>
            <person name="Zhu Y."/>
            <person name="Lei J."/>
            <person name="Kang H."/>
            <person name="Chen S."/>
            <person name="He X."/>
            <person name="Wang R."/>
            <person name="Wang Y."/>
            <person name="Chen J."/>
            <person name="Wang L."/>
            <person name="Yu S."/>
            <person name="Wang B."/>
            <person name="Wei J."/>
            <person name="Song S."/>
            <person name="Lu X."/>
            <person name="Gao Z."/>
            <person name="Gu W."/>
            <person name="Deng X."/>
            <person name="Ma D."/>
            <person name="Wang S."/>
            <person name="Liang W."/>
            <person name="Fang L."/>
            <person name="Cai C."/>
            <person name="Zhu X."/>
            <person name="Zhou B."/>
            <person name="Zhang Y."/>
            <person name="Chen Z."/>
            <person name="Xu S."/>
            <person name="Zhu R."/>
            <person name="Wang S."/>
            <person name="Zhang T."/>
            <person name="Zhao G."/>
        </authorList>
    </citation>
    <scope>NUCLEOTIDE SEQUENCE [LARGE SCALE GENOMIC DNA]</scope>
    <source>
        <strain evidence="3">cv. Xinhai21</strain>
        <tissue evidence="2">Leaf</tissue>
    </source>
</reference>
<evidence type="ECO:0000313" key="2">
    <source>
        <dbReference type="EMBL" id="PPS03658.1"/>
    </source>
</evidence>
<feature type="compositionally biased region" description="Basic and acidic residues" evidence="1">
    <location>
        <begin position="99"/>
        <end position="120"/>
    </location>
</feature>
<proteinExistence type="predicted"/>
<protein>
    <submittedName>
        <fullName evidence="2">Uncharacterized protein</fullName>
    </submittedName>
</protein>
<organism evidence="2 3">
    <name type="scientific">Gossypium barbadense</name>
    <name type="common">Sea Island cotton</name>
    <name type="synonym">Hibiscus barbadensis</name>
    <dbReference type="NCBI Taxonomy" id="3634"/>
    <lineage>
        <taxon>Eukaryota</taxon>
        <taxon>Viridiplantae</taxon>
        <taxon>Streptophyta</taxon>
        <taxon>Embryophyta</taxon>
        <taxon>Tracheophyta</taxon>
        <taxon>Spermatophyta</taxon>
        <taxon>Magnoliopsida</taxon>
        <taxon>eudicotyledons</taxon>
        <taxon>Gunneridae</taxon>
        <taxon>Pentapetalae</taxon>
        <taxon>rosids</taxon>
        <taxon>malvids</taxon>
        <taxon>Malvales</taxon>
        <taxon>Malvaceae</taxon>
        <taxon>Malvoideae</taxon>
        <taxon>Gossypium</taxon>
    </lineage>
</organism>
<evidence type="ECO:0000256" key="1">
    <source>
        <dbReference type="SAM" id="MobiDB-lite"/>
    </source>
</evidence>
<dbReference type="EMBL" id="KZ664712">
    <property type="protein sequence ID" value="PPS03658.1"/>
    <property type="molecule type" value="Genomic_DNA"/>
</dbReference>
<name>A0A2P5XJY1_GOSBA</name>
<dbReference type="AlphaFoldDB" id="A0A2P5XJY1"/>